<sequence>MVASSIAMYSCAGKFELMKYKFIVLRDNLKIVLEYLSTIEKQSEDQIQCYQIMHIKTNFFIDEMDFHLRGDVNPGMLKEYFAVYINFYQRSKADLSDVVGEICPNRHLVW</sequence>
<organism evidence="1 2">
    <name type="scientific">Caenorhabditis japonica</name>
    <dbReference type="NCBI Taxonomy" id="281687"/>
    <lineage>
        <taxon>Eukaryota</taxon>
        <taxon>Metazoa</taxon>
        <taxon>Ecdysozoa</taxon>
        <taxon>Nematoda</taxon>
        <taxon>Chromadorea</taxon>
        <taxon>Rhabditida</taxon>
        <taxon>Rhabditina</taxon>
        <taxon>Rhabditomorpha</taxon>
        <taxon>Rhabditoidea</taxon>
        <taxon>Rhabditidae</taxon>
        <taxon>Peloderinae</taxon>
        <taxon>Caenorhabditis</taxon>
    </lineage>
</organism>
<protein>
    <submittedName>
        <fullName evidence="1">Uncharacterized protein</fullName>
    </submittedName>
</protein>
<accession>A0A8R1I8P2</accession>
<proteinExistence type="predicted"/>
<reference evidence="2" key="1">
    <citation type="submission" date="2010-08" db="EMBL/GenBank/DDBJ databases">
        <authorList>
            <consortium name="Caenorhabditis japonica Sequencing Consortium"/>
            <person name="Wilson R.K."/>
        </authorList>
    </citation>
    <scope>NUCLEOTIDE SEQUENCE [LARGE SCALE GENOMIC DNA]</scope>
    <source>
        <strain evidence="2">DF5081</strain>
    </source>
</reference>
<keyword evidence="2" id="KW-1185">Reference proteome</keyword>
<name>A0A8R1I8P2_CAEJA</name>
<evidence type="ECO:0000313" key="1">
    <source>
        <dbReference type="EnsemblMetazoa" id="CJA17364.1"/>
    </source>
</evidence>
<reference evidence="1" key="2">
    <citation type="submission" date="2022-06" db="UniProtKB">
        <authorList>
            <consortium name="EnsemblMetazoa"/>
        </authorList>
    </citation>
    <scope>IDENTIFICATION</scope>
    <source>
        <strain evidence="1">DF5081</strain>
    </source>
</reference>
<dbReference type="EnsemblMetazoa" id="CJA17364.1">
    <property type="protein sequence ID" value="CJA17364.1"/>
    <property type="gene ID" value="WBGene00136568"/>
</dbReference>
<dbReference type="AlphaFoldDB" id="A0A8R1I8P2"/>
<evidence type="ECO:0000313" key="2">
    <source>
        <dbReference type="Proteomes" id="UP000005237"/>
    </source>
</evidence>
<dbReference type="Proteomes" id="UP000005237">
    <property type="component" value="Unassembled WGS sequence"/>
</dbReference>